<dbReference type="PROSITE" id="PS51278">
    <property type="entry name" value="GATASE_TYPE_2"/>
    <property type="match status" value="1"/>
</dbReference>
<feature type="site" description="Important for beta-aspartyl-AMP intermediate formation" evidence="9">
    <location>
        <position position="350"/>
    </location>
</feature>
<dbReference type="InterPro" id="IPR029055">
    <property type="entry name" value="Ntn_hydrolases_N"/>
</dbReference>
<gene>
    <name evidence="11" type="ORF">CUN49_09400</name>
</gene>
<feature type="binding site" evidence="8">
    <location>
        <position position="274"/>
    </location>
    <ligand>
        <name>ATP</name>
        <dbReference type="ChEBI" id="CHEBI:30616"/>
    </ligand>
</feature>
<keyword evidence="6" id="KW-0061">Asparagine biosynthesis</keyword>
<evidence type="ECO:0000256" key="8">
    <source>
        <dbReference type="PIRSR" id="PIRSR001589-2"/>
    </source>
</evidence>
<dbReference type="GO" id="GO:0004066">
    <property type="term" value="F:asparagine synthase (glutamine-hydrolyzing) activity"/>
    <property type="evidence" value="ECO:0007669"/>
    <property type="project" value="UniProtKB-EC"/>
</dbReference>
<dbReference type="GO" id="GO:0006529">
    <property type="term" value="P:asparagine biosynthetic process"/>
    <property type="evidence" value="ECO:0007669"/>
    <property type="project" value="UniProtKB-KW"/>
</dbReference>
<comment type="similarity">
    <text evidence="2">Belongs to the asparagine synthetase family.</text>
</comment>
<accession>A0A2M8PDP4</accession>
<dbReference type="EMBL" id="PGTM01000124">
    <property type="protein sequence ID" value="PJF35663.1"/>
    <property type="molecule type" value="Genomic_DNA"/>
</dbReference>
<evidence type="ECO:0000256" key="5">
    <source>
        <dbReference type="ARBA" id="ARBA00022840"/>
    </source>
</evidence>
<dbReference type="InterPro" id="IPR014729">
    <property type="entry name" value="Rossmann-like_a/b/a_fold"/>
</dbReference>
<feature type="binding site" evidence="8">
    <location>
        <begin position="348"/>
        <end position="349"/>
    </location>
    <ligand>
        <name>ATP</name>
        <dbReference type="ChEBI" id="CHEBI:30616"/>
    </ligand>
</feature>
<sequence length="628" mass="69349">MSIVLGHFNPSGANSELVARMAGSLPLYRHDKLILSANSADYHDNKKVQVALSGVLYNGAALKRALETYDEALRAQATSAPALVALGYQCWGVDVLAHLHGCFALAIWDAERQWLILARDRMGERALYYALCGTDFLFATQAQRLLAAERLPRAVNRAALLYYLSLGYVPPPHTLFEDVCKLAPAEYMLVNEHGCRVDRYWRPRMDTISNGQIAFEDAAQRLRQRLDEAVKVRVQGTRAVGALLGSGIDSAAVAALIARHNGKVITFTARYAQVSGSSLHTDAHFAALAAHKIGADHYAVTVPNDERLADFLPHIIAALDEPSSQPSIVPLTYATALAREHGIQLLLSGEGGDELFAGQRLYRADRLLELYLQVPQALRRFLTPLLARLPSHFNRLASKARETDAVRRYLAWTRLIALERLPHLLGDQALAKDAYAQLAQTLRPVLNAPRTHHFADRIAFANLSLWLAECANLRLDQLGEAFSVPILAPFEDHQLVDLALHTPLCHKLRSNGYKMVLRHAVSDLVPPTLINRPKRDAFAAASVWLRGALKPLLARYLSAERLAASEIFAPQAVADLIAAHQSGAVNEARPLWLILAFQLWHARHIANDLPLEGAIDPLERAELSAWHA</sequence>
<feature type="domain" description="Glutamine amidotransferase type-2" evidence="10">
    <location>
        <begin position="1"/>
        <end position="193"/>
    </location>
</feature>
<proteinExistence type="inferred from homology"/>
<dbReference type="AlphaFoldDB" id="A0A2M8PDP4"/>
<dbReference type="PANTHER" id="PTHR43284:SF1">
    <property type="entry name" value="ASPARAGINE SYNTHETASE"/>
    <property type="match status" value="1"/>
</dbReference>
<dbReference type="SUPFAM" id="SSF52402">
    <property type="entry name" value="Adenine nucleotide alpha hydrolases-like"/>
    <property type="match status" value="1"/>
</dbReference>
<dbReference type="InterPro" id="IPR017932">
    <property type="entry name" value="GATase_2_dom"/>
</dbReference>
<feature type="binding site" evidence="8">
    <location>
        <position position="243"/>
    </location>
    <ligand>
        <name>ATP</name>
        <dbReference type="ChEBI" id="CHEBI:30616"/>
    </ligand>
</feature>
<dbReference type="Pfam" id="PF13537">
    <property type="entry name" value="GATase_7"/>
    <property type="match status" value="1"/>
</dbReference>
<keyword evidence="6" id="KW-0028">Amino-acid biosynthesis</keyword>
<comment type="caution">
    <text evidence="11">The sequence shown here is derived from an EMBL/GenBank/DDBJ whole genome shotgun (WGS) entry which is preliminary data.</text>
</comment>
<dbReference type="EC" id="6.3.5.4" evidence="3"/>
<evidence type="ECO:0000256" key="4">
    <source>
        <dbReference type="ARBA" id="ARBA00022741"/>
    </source>
</evidence>
<dbReference type="Proteomes" id="UP000229681">
    <property type="component" value="Unassembled WGS sequence"/>
</dbReference>
<dbReference type="Pfam" id="PF00733">
    <property type="entry name" value="Asn_synthase"/>
    <property type="match status" value="1"/>
</dbReference>
<evidence type="ECO:0000313" key="12">
    <source>
        <dbReference type="Proteomes" id="UP000229681"/>
    </source>
</evidence>
<dbReference type="PIRSF" id="PIRSF001589">
    <property type="entry name" value="Asn_synthetase_glu-h"/>
    <property type="match status" value="1"/>
</dbReference>
<reference evidence="11 12" key="1">
    <citation type="submission" date="2017-11" db="EMBL/GenBank/DDBJ databases">
        <title>Evolution of Phototrophy in the Chloroflexi Phylum Driven by Horizontal Gene Transfer.</title>
        <authorList>
            <person name="Ward L.M."/>
            <person name="Hemp J."/>
            <person name="Shih P.M."/>
            <person name="Mcglynn S.E."/>
            <person name="Fischer W."/>
        </authorList>
    </citation>
    <scope>NUCLEOTIDE SEQUENCE [LARGE SCALE GENOMIC DNA]</scope>
    <source>
        <strain evidence="11">JP3_13</strain>
    </source>
</reference>
<dbReference type="GO" id="GO:0005829">
    <property type="term" value="C:cytosol"/>
    <property type="evidence" value="ECO:0007669"/>
    <property type="project" value="TreeGrafter"/>
</dbReference>
<evidence type="ECO:0000256" key="6">
    <source>
        <dbReference type="ARBA" id="ARBA00022888"/>
    </source>
</evidence>
<evidence type="ECO:0000259" key="10">
    <source>
        <dbReference type="PROSITE" id="PS51278"/>
    </source>
</evidence>
<dbReference type="InterPro" id="IPR006426">
    <property type="entry name" value="Asn_synth_AEB"/>
</dbReference>
<evidence type="ECO:0000256" key="2">
    <source>
        <dbReference type="ARBA" id="ARBA00005752"/>
    </source>
</evidence>
<dbReference type="SUPFAM" id="SSF56235">
    <property type="entry name" value="N-terminal nucleophile aminohydrolases (Ntn hydrolases)"/>
    <property type="match status" value="1"/>
</dbReference>
<evidence type="ECO:0000313" key="11">
    <source>
        <dbReference type="EMBL" id="PJF35663.1"/>
    </source>
</evidence>
<evidence type="ECO:0000256" key="9">
    <source>
        <dbReference type="PIRSR" id="PIRSR001589-3"/>
    </source>
</evidence>
<keyword evidence="5 8" id="KW-0067">ATP-binding</keyword>
<dbReference type="InterPro" id="IPR001962">
    <property type="entry name" value="Asn_synthase"/>
</dbReference>
<evidence type="ECO:0000256" key="1">
    <source>
        <dbReference type="ARBA" id="ARBA00005187"/>
    </source>
</evidence>
<evidence type="ECO:0000256" key="7">
    <source>
        <dbReference type="ARBA" id="ARBA00048741"/>
    </source>
</evidence>
<keyword evidence="4 8" id="KW-0547">Nucleotide-binding</keyword>
<dbReference type="Gene3D" id="3.60.20.10">
    <property type="entry name" value="Glutamine Phosphoribosylpyrophosphate, subunit 1, domain 1"/>
    <property type="match status" value="1"/>
</dbReference>
<organism evidence="11 12">
    <name type="scientific">Candidatus Thermofonsia Clade 1 bacterium</name>
    <dbReference type="NCBI Taxonomy" id="2364210"/>
    <lineage>
        <taxon>Bacteria</taxon>
        <taxon>Bacillati</taxon>
        <taxon>Chloroflexota</taxon>
        <taxon>Candidatus Thermofontia</taxon>
        <taxon>Candidatus Thermofonsia Clade 1</taxon>
    </lineage>
</organism>
<evidence type="ECO:0000256" key="3">
    <source>
        <dbReference type="ARBA" id="ARBA00012737"/>
    </source>
</evidence>
<dbReference type="GO" id="GO:0005524">
    <property type="term" value="F:ATP binding"/>
    <property type="evidence" value="ECO:0007669"/>
    <property type="project" value="UniProtKB-KW"/>
</dbReference>
<protein>
    <recommendedName>
        <fullName evidence="3">asparagine synthase (glutamine-hydrolyzing)</fullName>
        <ecNumber evidence="3">6.3.5.4</ecNumber>
    </recommendedName>
</protein>
<name>A0A2M8PDP4_9CHLR</name>
<comment type="pathway">
    <text evidence="1">Amino-acid biosynthesis; L-asparagine biosynthesis; L-asparagine from L-aspartate (L-Gln route): step 1/1.</text>
</comment>
<comment type="catalytic activity">
    <reaction evidence="7">
        <text>L-aspartate + L-glutamine + ATP + H2O = L-asparagine + L-glutamate + AMP + diphosphate + H(+)</text>
        <dbReference type="Rhea" id="RHEA:12228"/>
        <dbReference type="ChEBI" id="CHEBI:15377"/>
        <dbReference type="ChEBI" id="CHEBI:15378"/>
        <dbReference type="ChEBI" id="CHEBI:29985"/>
        <dbReference type="ChEBI" id="CHEBI:29991"/>
        <dbReference type="ChEBI" id="CHEBI:30616"/>
        <dbReference type="ChEBI" id="CHEBI:33019"/>
        <dbReference type="ChEBI" id="CHEBI:58048"/>
        <dbReference type="ChEBI" id="CHEBI:58359"/>
        <dbReference type="ChEBI" id="CHEBI:456215"/>
        <dbReference type="EC" id="6.3.5.4"/>
    </reaction>
</comment>
<dbReference type="InterPro" id="IPR051786">
    <property type="entry name" value="ASN_synthetase/amidase"/>
</dbReference>
<dbReference type="PANTHER" id="PTHR43284">
    <property type="entry name" value="ASPARAGINE SYNTHETASE (GLUTAMINE-HYDROLYZING)"/>
    <property type="match status" value="1"/>
</dbReference>
<dbReference type="CDD" id="cd01991">
    <property type="entry name" value="Asn_synthase_B_C"/>
    <property type="match status" value="1"/>
</dbReference>
<dbReference type="Gene3D" id="3.40.50.620">
    <property type="entry name" value="HUPs"/>
    <property type="match status" value="1"/>
</dbReference>